<dbReference type="InterPro" id="IPR021321">
    <property type="entry name" value="DUF2922"/>
</dbReference>
<evidence type="ECO:0000313" key="1">
    <source>
        <dbReference type="EMBL" id="RQD78745.1"/>
    </source>
</evidence>
<gene>
    <name evidence="1" type="ORF">D5R97_00040</name>
</gene>
<evidence type="ECO:0000313" key="2">
    <source>
        <dbReference type="Proteomes" id="UP000285138"/>
    </source>
</evidence>
<reference evidence="1 2" key="1">
    <citation type="submission" date="2018-08" db="EMBL/GenBank/DDBJ databases">
        <title>The metabolism and importance of syntrophic acetate oxidation coupled to methane or sulfide production in haloalkaline environments.</title>
        <authorList>
            <person name="Timmers P.H.A."/>
            <person name="Vavourakis C.D."/>
            <person name="Sorokin D.Y."/>
            <person name="Sinninghe Damste J.S."/>
            <person name="Muyzer G."/>
            <person name="Stams A.J.M."/>
            <person name="Plugge C.M."/>
        </authorList>
    </citation>
    <scope>NUCLEOTIDE SEQUENCE [LARGE SCALE GENOMIC DNA]</scope>
    <source>
        <strain evidence="1">MSAO_Bac1</strain>
    </source>
</reference>
<name>A0A424YJI5_9FIRM</name>
<protein>
    <submittedName>
        <fullName evidence="1">DUF2922 domain-containing protein</fullName>
    </submittedName>
</protein>
<dbReference type="Proteomes" id="UP000285138">
    <property type="component" value="Unassembled WGS sequence"/>
</dbReference>
<comment type="caution">
    <text evidence="1">The sequence shown here is derived from an EMBL/GenBank/DDBJ whole genome shotgun (WGS) entry which is preliminary data.</text>
</comment>
<accession>A0A424YJI5</accession>
<dbReference type="EMBL" id="QZAA01000002">
    <property type="protein sequence ID" value="RQD78745.1"/>
    <property type="molecule type" value="Genomic_DNA"/>
</dbReference>
<organism evidence="1 2">
    <name type="scientific">Candidatus Syntrophonatronum acetioxidans</name>
    <dbReference type="NCBI Taxonomy" id="1795816"/>
    <lineage>
        <taxon>Bacteria</taxon>
        <taxon>Bacillati</taxon>
        <taxon>Bacillota</taxon>
        <taxon>Clostridia</taxon>
        <taxon>Eubacteriales</taxon>
        <taxon>Syntrophomonadaceae</taxon>
        <taxon>Candidatus Syntrophonatronum</taxon>
    </lineage>
</organism>
<dbReference type="AlphaFoldDB" id="A0A424YJI5"/>
<proteinExistence type="predicted"/>
<sequence length="80" mass="8982">MSITTTLRMQFKNLLGNNAYISLVDPVEDIALREQDIEDMMDHIIDKHIFTTAGGDLSAKVGAELITRTVEELFSVENEL</sequence>
<dbReference type="Pfam" id="PF11148">
    <property type="entry name" value="DUF2922"/>
    <property type="match status" value="1"/>
</dbReference>